<evidence type="ECO:0000313" key="3">
    <source>
        <dbReference type="Proteomes" id="UP001161405"/>
    </source>
</evidence>
<keyword evidence="3" id="KW-1185">Reference proteome</keyword>
<comment type="caution">
    <text evidence="2">The sequence shown here is derived from an EMBL/GenBank/DDBJ whole genome shotgun (WGS) entry which is preliminary data.</text>
</comment>
<dbReference type="RefSeq" id="WP_284361725.1">
    <property type="nucleotide sequence ID" value="NZ_BSNI01000001.1"/>
</dbReference>
<dbReference type="PANTHER" id="PTHR41521">
    <property type="match status" value="1"/>
</dbReference>
<feature type="domain" description="DUF1330" evidence="1">
    <location>
        <begin position="5"/>
        <end position="97"/>
    </location>
</feature>
<accession>A0ABQ5UQK1</accession>
<name>A0ABQ5UQK1_9HYPH</name>
<evidence type="ECO:0000259" key="1">
    <source>
        <dbReference type="Pfam" id="PF07045"/>
    </source>
</evidence>
<proteinExistence type="predicted"/>
<dbReference type="Pfam" id="PF07045">
    <property type="entry name" value="DUF1330"/>
    <property type="match status" value="1"/>
</dbReference>
<dbReference type="SUPFAM" id="SSF54909">
    <property type="entry name" value="Dimeric alpha+beta barrel"/>
    <property type="match status" value="1"/>
</dbReference>
<evidence type="ECO:0000313" key="2">
    <source>
        <dbReference type="EMBL" id="GLQ16237.1"/>
    </source>
</evidence>
<dbReference type="EMBL" id="BSNI01000001">
    <property type="protein sequence ID" value="GLQ16237.1"/>
    <property type="molecule type" value="Genomic_DNA"/>
</dbReference>
<dbReference type="InterPro" id="IPR011008">
    <property type="entry name" value="Dimeric_a/b-barrel"/>
</dbReference>
<dbReference type="PANTHER" id="PTHR41521:SF4">
    <property type="entry name" value="BLR0684 PROTEIN"/>
    <property type="match status" value="1"/>
</dbReference>
<dbReference type="Proteomes" id="UP001161405">
    <property type="component" value="Unassembled WGS sequence"/>
</dbReference>
<reference evidence="2" key="2">
    <citation type="submission" date="2023-01" db="EMBL/GenBank/DDBJ databases">
        <title>Draft genome sequence of Maritalea porphyrae strain NBRC 107169.</title>
        <authorList>
            <person name="Sun Q."/>
            <person name="Mori K."/>
        </authorList>
    </citation>
    <scope>NUCLEOTIDE SEQUENCE</scope>
    <source>
        <strain evidence="2">NBRC 107169</strain>
    </source>
</reference>
<dbReference type="InterPro" id="IPR010753">
    <property type="entry name" value="DUF1330"/>
</dbReference>
<dbReference type="Gene3D" id="3.30.70.100">
    <property type="match status" value="1"/>
</dbReference>
<gene>
    <name evidence="2" type="ORF">GCM10007879_04860</name>
</gene>
<reference evidence="2" key="1">
    <citation type="journal article" date="2014" name="Int. J. Syst. Evol. Microbiol.">
        <title>Complete genome of a new Firmicutes species belonging to the dominant human colonic microbiota ('Ruminococcus bicirculans') reveals two chromosomes and a selective capacity to utilize plant glucans.</title>
        <authorList>
            <consortium name="NISC Comparative Sequencing Program"/>
            <person name="Wegmann U."/>
            <person name="Louis P."/>
            <person name="Goesmann A."/>
            <person name="Henrissat B."/>
            <person name="Duncan S.H."/>
            <person name="Flint H.J."/>
        </authorList>
    </citation>
    <scope>NUCLEOTIDE SEQUENCE</scope>
    <source>
        <strain evidence="2">NBRC 107169</strain>
    </source>
</reference>
<organism evidence="2 3">
    <name type="scientific">Maritalea porphyrae</name>
    <dbReference type="NCBI Taxonomy" id="880732"/>
    <lineage>
        <taxon>Bacteria</taxon>
        <taxon>Pseudomonadati</taxon>
        <taxon>Pseudomonadota</taxon>
        <taxon>Alphaproteobacteria</taxon>
        <taxon>Hyphomicrobiales</taxon>
        <taxon>Devosiaceae</taxon>
        <taxon>Maritalea</taxon>
    </lineage>
</organism>
<sequence>MADYYVIVDVQIDDAEEYKKYMALARPLAESHGGEYLVRGGEFQVKEGTYFAPRRLVLLRFPSKQDFDAFYASEEYQKARDIRLPAGDMVMIGVEGFEG</sequence>
<protein>
    <recommendedName>
        <fullName evidence="1">DUF1330 domain-containing protein</fullName>
    </recommendedName>
</protein>